<evidence type="ECO:0000313" key="1">
    <source>
        <dbReference type="EMBL" id="KAG6417848.1"/>
    </source>
</evidence>
<comment type="caution">
    <text evidence="1">The sequence shown here is derived from an EMBL/GenBank/DDBJ whole genome shotgun (WGS) entry which is preliminary data.</text>
</comment>
<reference evidence="1" key="2">
    <citation type="submission" date="2020-08" db="EMBL/GenBank/DDBJ databases">
        <title>Plant Genome Project.</title>
        <authorList>
            <person name="Zhang R.-G."/>
        </authorList>
    </citation>
    <scope>NUCLEOTIDE SEQUENCE</scope>
    <source>
        <strain evidence="1">Huo1</strain>
        <tissue evidence="1">Leaf</tissue>
    </source>
</reference>
<dbReference type="Proteomes" id="UP000298416">
    <property type="component" value="Unassembled WGS sequence"/>
</dbReference>
<accession>A0A8X8XQ17</accession>
<protein>
    <submittedName>
        <fullName evidence="1">Uncharacterized protein</fullName>
    </submittedName>
</protein>
<reference evidence="1" key="1">
    <citation type="submission" date="2018-01" db="EMBL/GenBank/DDBJ databases">
        <authorList>
            <person name="Mao J.F."/>
        </authorList>
    </citation>
    <scope>NUCLEOTIDE SEQUENCE</scope>
    <source>
        <strain evidence="1">Huo1</strain>
        <tissue evidence="1">Leaf</tissue>
    </source>
</reference>
<dbReference type="AlphaFoldDB" id="A0A8X8XQ17"/>
<name>A0A8X8XQ17_SALSN</name>
<evidence type="ECO:0000313" key="2">
    <source>
        <dbReference type="Proteomes" id="UP000298416"/>
    </source>
</evidence>
<keyword evidence="2" id="KW-1185">Reference proteome</keyword>
<proteinExistence type="predicted"/>
<dbReference type="EMBL" id="PNBA02000007">
    <property type="protein sequence ID" value="KAG6417848.1"/>
    <property type="molecule type" value="Genomic_DNA"/>
</dbReference>
<sequence length="54" mass="6678">MSFLGRRWRKRLPLANWLKIWYRRCFNGGNLGIELEENWEWNWSAGNHTCFICF</sequence>
<organism evidence="1">
    <name type="scientific">Salvia splendens</name>
    <name type="common">Scarlet sage</name>
    <dbReference type="NCBI Taxonomy" id="180675"/>
    <lineage>
        <taxon>Eukaryota</taxon>
        <taxon>Viridiplantae</taxon>
        <taxon>Streptophyta</taxon>
        <taxon>Embryophyta</taxon>
        <taxon>Tracheophyta</taxon>
        <taxon>Spermatophyta</taxon>
        <taxon>Magnoliopsida</taxon>
        <taxon>eudicotyledons</taxon>
        <taxon>Gunneridae</taxon>
        <taxon>Pentapetalae</taxon>
        <taxon>asterids</taxon>
        <taxon>lamiids</taxon>
        <taxon>Lamiales</taxon>
        <taxon>Lamiaceae</taxon>
        <taxon>Nepetoideae</taxon>
        <taxon>Mentheae</taxon>
        <taxon>Salviinae</taxon>
        <taxon>Salvia</taxon>
        <taxon>Salvia subgen. Calosphace</taxon>
        <taxon>core Calosphace</taxon>
    </lineage>
</organism>
<gene>
    <name evidence="1" type="ORF">SASPL_120043</name>
</gene>